<dbReference type="GO" id="GO:0005886">
    <property type="term" value="C:plasma membrane"/>
    <property type="evidence" value="ECO:0007669"/>
    <property type="project" value="UniProtKB-SubCell"/>
</dbReference>
<gene>
    <name evidence="8" type="ORF">SAMN05421788_10851</name>
</gene>
<evidence type="ECO:0000313" key="8">
    <source>
        <dbReference type="EMBL" id="SIT28547.1"/>
    </source>
</evidence>
<sequence length="422" mass="45722">MASDSTKQDPTAKTIDRFAAIKITEFRNLLASRFLFTMSMRMLATMLGWWVYNLTNDPLAIGMIGLSEIIPAISLALYAGHVIDISEKRKLLLRGIGLYIVAVLILLTLSSRFTASNLSNHWIAICIYITIFGTGIVRAFTGPVYNVMLASIVPREDLPNATTWNQATYMSGSISGHAAGGFLIALLGNTGTLATIACMLVVSISCAFRLHVKPPIANKGEKRTWDSVKEGLSFVFKTKELLGAVSLDMFAVLFGGAVAMVPVYARDILKVGPEGFGMLNAASDIGAICCVLLLTLFPMRKKQGYKLLFAVAGFGICIIIFGISRLYWISFAVLMLSGMLDGISVVIRGTITQLKTPDNMRGRVMSVNSMFINSSNELGQFESGLTARLMGAPASVVFGGCMTLLVVAVTWFKAPALKKMEY</sequence>
<dbReference type="EMBL" id="FTOR01000008">
    <property type="protein sequence ID" value="SIT28547.1"/>
    <property type="molecule type" value="Genomic_DNA"/>
</dbReference>
<evidence type="ECO:0000256" key="3">
    <source>
        <dbReference type="ARBA" id="ARBA00022475"/>
    </source>
</evidence>
<dbReference type="STRING" id="477680.SAMN05421788_10851"/>
<feature type="transmembrane region" description="Helical" evidence="7">
    <location>
        <begin position="122"/>
        <end position="146"/>
    </location>
</feature>
<dbReference type="PANTHER" id="PTHR23513:SF9">
    <property type="entry name" value="ENTEROBACTIN EXPORTER ENTS"/>
    <property type="match status" value="1"/>
</dbReference>
<dbReference type="InterPro" id="IPR010290">
    <property type="entry name" value="TM_effector"/>
</dbReference>
<evidence type="ECO:0000313" key="9">
    <source>
        <dbReference type="Proteomes" id="UP000186917"/>
    </source>
</evidence>
<name>A0A1N7R1F9_9BACT</name>
<keyword evidence="5 7" id="KW-1133">Transmembrane helix</keyword>
<feature type="transmembrane region" description="Helical" evidence="7">
    <location>
        <begin position="241"/>
        <end position="265"/>
    </location>
</feature>
<feature type="transmembrane region" description="Helical" evidence="7">
    <location>
        <begin position="193"/>
        <end position="212"/>
    </location>
</feature>
<feature type="transmembrane region" description="Helical" evidence="7">
    <location>
        <begin position="34"/>
        <end position="52"/>
    </location>
</feature>
<evidence type="ECO:0000256" key="6">
    <source>
        <dbReference type="ARBA" id="ARBA00023136"/>
    </source>
</evidence>
<feature type="transmembrane region" description="Helical" evidence="7">
    <location>
        <begin position="91"/>
        <end position="110"/>
    </location>
</feature>
<dbReference type="Pfam" id="PF05977">
    <property type="entry name" value="MFS_3"/>
    <property type="match status" value="1"/>
</dbReference>
<dbReference type="OrthoDB" id="7283966at2"/>
<feature type="transmembrane region" description="Helical" evidence="7">
    <location>
        <begin position="389"/>
        <end position="412"/>
    </location>
</feature>
<keyword evidence="6 7" id="KW-0472">Membrane</keyword>
<dbReference type="CDD" id="cd06173">
    <property type="entry name" value="MFS_MefA_like"/>
    <property type="match status" value="1"/>
</dbReference>
<accession>A0A1N7R1F9</accession>
<dbReference type="Gene3D" id="1.20.1250.20">
    <property type="entry name" value="MFS general substrate transporter like domains"/>
    <property type="match status" value="1"/>
</dbReference>
<evidence type="ECO:0000256" key="4">
    <source>
        <dbReference type="ARBA" id="ARBA00022692"/>
    </source>
</evidence>
<feature type="transmembrane region" description="Helical" evidence="7">
    <location>
        <begin position="58"/>
        <end position="79"/>
    </location>
</feature>
<comment type="subcellular location">
    <subcellularLocation>
        <location evidence="1">Cell membrane</location>
        <topology evidence="1">Multi-pass membrane protein</topology>
    </subcellularLocation>
</comment>
<dbReference type="AlphaFoldDB" id="A0A1N7R1F9"/>
<evidence type="ECO:0000256" key="1">
    <source>
        <dbReference type="ARBA" id="ARBA00004651"/>
    </source>
</evidence>
<dbReference type="InterPro" id="IPR036259">
    <property type="entry name" value="MFS_trans_sf"/>
</dbReference>
<feature type="transmembrane region" description="Helical" evidence="7">
    <location>
        <begin position="304"/>
        <end position="323"/>
    </location>
</feature>
<evidence type="ECO:0000256" key="7">
    <source>
        <dbReference type="SAM" id="Phobius"/>
    </source>
</evidence>
<protein>
    <submittedName>
        <fullName evidence="8">Transmembrane secretion effector</fullName>
    </submittedName>
</protein>
<keyword evidence="3" id="KW-1003">Cell membrane</keyword>
<keyword evidence="2" id="KW-0813">Transport</keyword>
<dbReference type="RefSeq" id="WP_076381091.1">
    <property type="nucleotide sequence ID" value="NZ_AP017422.1"/>
</dbReference>
<feature type="transmembrane region" description="Helical" evidence="7">
    <location>
        <begin position="277"/>
        <end position="297"/>
    </location>
</feature>
<evidence type="ECO:0000256" key="2">
    <source>
        <dbReference type="ARBA" id="ARBA00022448"/>
    </source>
</evidence>
<proteinExistence type="predicted"/>
<organism evidence="8 9">
    <name type="scientific">Filimonas lacunae</name>
    <dbReference type="NCBI Taxonomy" id="477680"/>
    <lineage>
        <taxon>Bacteria</taxon>
        <taxon>Pseudomonadati</taxon>
        <taxon>Bacteroidota</taxon>
        <taxon>Chitinophagia</taxon>
        <taxon>Chitinophagales</taxon>
        <taxon>Chitinophagaceae</taxon>
        <taxon>Filimonas</taxon>
    </lineage>
</organism>
<keyword evidence="9" id="KW-1185">Reference proteome</keyword>
<keyword evidence="4 7" id="KW-0812">Transmembrane</keyword>
<dbReference type="PANTHER" id="PTHR23513">
    <property type="entry name" value="INTEGRAL MEMBRANE EFFLUX PROTEIN-RELATED"/>
    <property type="match status" value="1"/>
</dbReference>
<dbReference type="SUPFAM" id="SSF103473">
    <property type="entry name" value="MFS general substrate transporter"/>
    <property type="match status" value="1"/>
</dbReference>
<reference evidence="9" key="1">
    <citation type="submission" date="2017-01" db="EMBL/GenBank/DDBJ databases">
        <authorList>
            <person name="Varghese N."/>
            <person name="Submissions S."/>
        </authorList>
    </citation>
    <scope>NUCLEOTIDE SEQUENCE [LARGE SCALE GENOMIC DNA]</scope>
    <source>
        <strain evidence="9">DSM 21054</strain>
    </source>
</reference>
<evidence type="ECO:0000256" key="5">
    <source>
        <dbReference type="ARBA" id="ARBA00022989"/>
    </source>
</evidence>
<dbReference type="Proteomes" id="UP000186917">
    <property type="component" value="Unassembled WGS sequence"/>
</dbReference>